<dbReference type="SUPFAM" id="SSF55048">
    <property type="entry name" value="Probable ACP-binding domain of malonyl-CoA ACP transacylase"/>
    <property type="match status" value="1"/>
</dbReference>
<dbReference type="InterPro" id="IPR016039">
    <property type="entry name" value="Thiolase-like"/>
</dbReference>
<dbReference type="SMART" id="SM00822">
    <property type="entry name" value="PKS_KR"/>
    <property type="match status" value="1"/>
</dbReference>
<dbReference type="InterPro" id="IPR056501">
    <property type="entry name" value="NAD-bd_HRPKS_sdrA"/>
</dbReference>
<evidence type="ECO:0000259" key="10">
    <source>
        <dbReference type="PROSITE" id="PS50075"/>
    </source>
</evidence>
<dbReference type="InterPro" id="IPR013154">
    <property type="entry name" value="ADH-like_N"/>
</dbReference>
<keyword evidence="6" id="KW-0511">Multifunctional enzyme</keyword>
<dbReference type="Pfam" id="PF23114">
    <property type="entry name" value="NAD-bd_HRPKS_sdrA"/>
    <property type="match status" value="1"/>
</dbReference>
<dbReference type="SUPFAM" id="SSF47336">
    <property type="entry name" value="ACP-like"/>
    <property type="match status" value="1"/>
</dbReference>
<evidence type="ECO:0000259" key="12">
    <source>
        <dbReference type="PROSITE" id="PS52019"/>
    </source>
</evidence>
<dbReference type="InterPro" id="IPR036736">
    <property type="entry name" value="ACP-like_sf"/>
</dbReference>
<feature type="domain" description="PKS/mFAS DH" evidence="12">
    <location>
        <begin position="1017"/>
        <end position="1332"/>
    </location>
</feature>
<name>A0A2V1E3P6_9PLEO</name>
<dbReference type="InterPro" id="IPR014031">
    <property type="entry name" value="Ketoacyl_synth_C"/>
</dbReference>
<keyword evidence="2" id="KW-0597">Phosphoprotein</keyword>
<feature type="region of interest" description="C-terminal hotdog fold" evidence="8">
    <location>
        <begin position="1176"/>
        <end position="1332"/>
    </location>
</feature>
<dbReference type="InterPro" id="IPR016036">
    <property type="entry name" value="Malonyl_transacylase_ACP-bd"/>
</dbReference>
<dbReference type="Gene3D" id="3.30.70.250">
    <property type="entry name" value="Malonyl-CoA ACP transacylase, ACP-binding"/>
    <property type="match status" value="1"/>
</dbReference>
<dbReference type="InterPro" id="IPR049552">
    <property type="entry name" value="PKS_DH_N"/>
</dbReference>
<feature type="active site" description="Proton donor; for dehydratase activity" evidence="8">
    <location>
        <position position="1242"/>
    </location>
</feature>
<dbReference type="GO" id="GO:1901336">
    <property type="term" value="P:lactone biosynthetic process"/>
    <property type="evidence" value="ECO:0007669"/>
    <property type="project" value="UniProtKB-ARBA"/>
</dbReference>
<dbReference type="InterPro" id="IPR020806">
    <property type="entry name" value="PKS_PP-bd"/>
</dbReference>
<dbReference type="Gene3D" id="3.40.366.10">
    <property type="entry name" value="Malonyl-Coenzyme A Acyl Carrier Protein, domain 2"/>
    <property type="match status" value="1"/>
</dbReference>
<dbReference type="InterPro" id="IPR029063">
    <property type="entry name" value="SAM-dependent_MTases_sf"/>
</dbReference>
<evidence type="ECO:0000259" key="11">
    <source>
        <dbReference type="PROSITE" id="PS52004"/>
    </source>
</evidence>
<dbReference type="InterPro" id="IPR014043">
    <property type="entry name" value="Acyl_transferase_dom"/>
</dbReference>
<evidence type="ECO:0000256" key="1">
    <source>
        <dbReference type="ARBA" id="ARBA00022450"/>
    </source>
</evidence>
<dbReference type="SUPFAM" id="SSF52151">
    <property type="entry name" value="FabD/lysophospholipase-like"/>
    <property type="match status" value="1"/>
</dbReference>
<dbReference type="GO" id="GO:0004312">
    <property type="term" value="F:fatty acid synthase activity"/>
    <property type="evidence" value="ECO:0007669"/>
    <property type="project" value="TreeGrafter"/>
</dbReference>
<dbReference type="SMART" id="SM00823">
    <property type="entry name" value="PKS_PP"/>
    <property type="match status" value="1"/>
</dbReference>
<keyword evidence="3" id="KW-0808">Transferase</keyword>
<dbReference type="Pfam" id="PF08240">
    <property type="entry name" value="ADH_N"/>
    <property type="match status" value="1"/>
</dbReference>
<dbReference type="SUPFAM" id="SSF50129">
    <property type="entry name" value="GroES-like"/>
    <property type="match status" value="1"/>
</dbReference>
<keyword evidence="14" id="KW-1185">Reference proteome</keyword>
<dbReference type="Pfam" id="PF23297">
    <property type="entry name" value="ACP_SdgA_C"/>
    <property type="match status" value="1"/>
</dbReference>
<dbReference type="InterPro" id="IPR020841">
    <property type="entry name" value="PKS_Beta-ketoAc_synthase_dom"/>
</dbReference>
<dbReference type="PROSITE" id="PS52004">
    <property type="entry name" value="KS3_2"/>
    <property type="match status" value="1"/>
</dbReference>
<evidence type="ECO:0000256" key="8">
    <source>
        <dbReference type="PROSITE-ProRule" id="PRU01363"/>
    </source>
</evidence>
<feature type="domain" description="Carrier" evidence="10">
    <location>
        <begin position="2365"/>
        <end position="2442"/>
    </location>
</feature>
<dbReference type="InterPro" id="IPR036291">
    <property type="entry name" value="NAD(P)-bd_dom_sf"/>
</dbReference>
<evidence type="ECO:0000256" key="5">
    <source>
        <dbReference type="ARBA" id="ARBA00023002"/>
    </source>
</evidence>
<gene>
    <name evidence="13" type="ORF">DM02DRAFT_128179</name>
</gene>
<dbReference type="SMART" id="SM00826">
    <property type="entry name" value="PKS_DH"/>
    <property type="match status" value="1"/>
</dbReference>
<evidence type="ECO:0000256" key="2">
    <source>
        <dbReference type="ARBA" id="ARBA00022553"/>
    </source>
</evidence>
<dbReference type="SMART" id="SM00825">
    <property type="entry name" value="PKS_KS"/>
    <property type="match status" value="1"/>
</dbReference>
<protein>
    <submittedName>
        <fullName evidence="13">Ketoacyl-synt-domain-containing protein</fullName>
    </submittedName>
</protein>
<dbReference type="GO" id="GO:0031177">
    <property type="term" value="F:phosphopantetheine binding"/>
    <property type="evidence" value="ECO:0007669"/>
    <property type="project" value="InterPro"/>
</dbReference>
<dbReference type="Pfam" id="PF21089">
    <property type="entry name" value="PKS_DH_N"/>
    <property type="match status" value="1"/>
</dbReference>
<dbReference type="CDD" id="cd00833">
    <property type="entry name" value="PKS"/>
    <property type="match status" value="1"/>
</dbReference>
<dbReference type="InterPro" id="IPR042104">
    <property type="entry name" value="PKS_dehydratase_sf"/>
</dbReference>
<dbReference type="InterPro" id="IPR050091">
    <property type="entry name" value="PKS_NRPS_Biosynth_Enz"/>
</dbReference>
<dbReference type="GO" id="GO:0004315">
    <property type="term" value="F:3-oxoacyl-[acyl-carrier-protein] synthase activity"/>
    <property type="evidence" value="ECO:0007669"/>
    <property type="project" value="InterPro"/>
</dbReference>
<evidence type="ECO:0000256" key="7">
    <source>
        <dbReference type="ARBA" id="ARBA00023315"/>
    </source>
</evidence>
<dbReference type="Pfam" id="PF00698">
    <property type="entry name" value="Acyl_transf_1"/>
    <property type="match status" value="1"/>
</dbReference>
<dbReference type="InterPro" id="IPR011032">
    <property type="entry name" value="GroES-like_sf"/>
</dbReference>
<dbReference type="InterPro" id="IPR049551">
    <property type="entry name" value="PKS_DH_C"/>
</dbReference>
<dbReference type="Gene3D" id="1.10.1200.10">
    <property type="entry name" value="ACP-like"/>
    <property type="match status" value="1"/>
</dbReference>
<feature type="compositionally biased region" description="Low complexity" evidence="9">
    <location>
        <begin position="501"/>
        <end position="533"/>
    </location>
</feature>
<dbReference type="InterPro" id="IPR006162">
    <property type="entry name" value="Ppantetheine_attach_site"/>
</dbReference>
<dbReference type="InterPro" id="IPR016035">
    <property type="entry name" value="Acyl_Trfase/lysoPLipase"/>
</dbReference>
<dbReference type="Gene3D" id="3.10.129.110">
    <property type="entry name" value="Polyketide synthase dehydratase"/>
    <property type="match status" value="1"/>
</dbReference>
<dbReference type="FunFam" id="3.40.50.720:FF:000209">
    <property type="entry name" value="Polyketide synthase Pks12"/>
    <property type="match status" value="1"/>
</dbReference>
<feature type="domain" description="Ketosynthase family 3 (KS3)" evidence="11">
    <location>
        <begin position="1"/>
        <end position="426"/>
    </location>
</feature>
<evidence type="ECO:0000313" key="13">
    <source>
        <dbReference type="EMBL" id="PVI05168.1"/>
    </source>
</evidence>
<dbReference type="OrthoDB" id="329835at2759"/>
<dbReference type="InterPro" id="IPR013968">
    <property type="entry name" value="PKS_KR"/>
</dbReference>
<dbReference type="InterPro" id="IPR001227">
    <property type="entry name" value="Ac_transferase_dom_sf"/>
</dbReference>
<dbReference type="EMBL" id="KZ805316">
    <property type="protein sequence ID" value="PVI05168.1"/>
    <property type="molecule type" value="Genomic_DNA"/>
</dbReference>
<feature type="region of interest" description="N-terminal hotdog fold" evidence="8">
    <location>
        <begin position="1017"/>
        <end position="1147"/>
    </location>
</feature>
<dbReference type="Gene3D" id="3.90.180.10">
    <property type="entry name" value="Medium-chain alcohol dehydrogenases, catalytic domain"/>
    <property type="match status" value="1"/>
</dbReference>
<dbReference type="PROSITE" id="PS00012">
    <property type="entry name" value="PHOSPHOPANTETHEINE"/>
    <property type="match status" value="1"/>
</dbReference>
<dbReference type="InterPro" id="IPR018201">
    <property type="entry name" value="Ketoacyl_synth_AS"/>
</dbReference>
<dbReference type="Proteomes" id="UP000244855">
    <property type="component" value="Unassembled WGS sequence"/>
</dbReference>
<dbReference type="Gene3D" id="3.40.50.720">
    <property type="entry name" value="NAD(P)-binding Rossmann-like Domain"/>
    <property type="match status" value="2"/>
</dbReference>
<proteinExistence type="predicted"/>
<dbReference type="Gene3D" id="3.40.47.10">
    <property type="match status" value="1"/>
</dbReference>
<keyword evidence="1" id="KW-0596">Phosphopantetheine</keyword>
<evidence type="ECO:0000256" key="4">
    <source>
        <dbReference type="ARBA" id="ARBA00022857"/>
    </source>
</evidence>
<dbReference type="InterPro" id="IPR049900">
    <property type="entry name" value="PKS_mFAS_DH"/>
</dbReference>
<evidence type="ECO:0000313" key="14">
    <source>
        <dbReference type="Proteomes" id="UP000244855"/>
    </source>
</evidence>
<evidence type="ECO:0000256" key="9">
    <source>
        <dbReference type="SAM" id="MobiDB-lite"/>
    </source>
</evidence>
<dbReference type="CDD" id="cd05195">
    <property type="entry name" value="enoyl_red"/>
    <property type="match status" value="1"/>
</dbReference>
<dbReference type="Gene3D" id="3.40.50.150">
    <property type="entry name" value="Vaccinia Virus protein VP39"/>
    <property type="match status" value="1"/>
</dbReference>
<sequence>MEPIAVVGLALKFPGDADSEDGLWQVLMEKKCTMTEWPADRLNVDAFYSPSRKEKSSIAGRGAHFFKDDPVQFDAPFFSITATEAVSLDPQQRGMLETTYRALENAGLPIESLRGSSTGVYTGSMCDDYKLLLSQDLERSPKYSANGASLSMLANRISWFFDLTGPSINLDSACSSSLMALDFACQGLRGGDTSMALVGGANLLLALDSSVSMSRMGFTSPDSRCFSFDDRANGYARSEGLGVVVLKRLSDAVKNNDTIRAVIRSTGSNQDGHTPGITQPSKENQARLIRSTYEKAGLDPGSTRYFEAHGTGTPVGDPIEAGAIGSVFHTYRSSSEPLYVGALKSNLGHLEGASGIAGIIKTVLVLEKGIIPPNTNFEKLNPRIRADLLNLEFPTKSIPWPTEGLRRASVNSFGFGGSNAHAVLDDAHSALVAYGLQAHHSTSVSPKVTSSSNGAVAVRSVDHSNGSNGVNGATNGVNGHSDLPHINGSANGHTNGVVNGHTNGHGNEHTNGSGNGHTNGHVNGNGNSNGHISSHSKKGASKLLMWSAADKESVSRIVSDYATFHSEHASSVSEDPDYLHHLSYTLSLRRTRHAWRSFAVVPSADKLGDLSQLATTPIRVGKEGGIVFAFTGQGAQYAGMGRNLLQWPVFSKTLMEFNAVLKKLGCEWTVLDGLTDGDRIGEPELSQPLCTAVQIALVELLRSFGISPTAVVGHSSGEIAAAYTMGAISLSSAVRISYHRGQAAGRLYRSSSSGFSGSMLAVGRGEEEIRPYLSSFDELSVACINSPCNVTIAGDKKQIIALKAELDSASIFCRELNTGVAYHSIQMEEVAAEYRANIQNLEPGHNPGQSVSMVSSVTGETVVSATDLCDADYWVRNMVSPVRFSQALTKLASRPKTRRKLGQKSHLDFHDIVEVGPHSALQRPIEEVLKSAKRQMQYTTSLSRFAPASEQVMNLAGRLFCSGYPVQLDKVNMIDITQPQQNRHLVRLPQYSFSRAHRHWEESKLSVSLRLRQHFPRTLLGAPVPDWNPLEAKWRRYLSHKHQPWLRDHRIDGSLVLPATGMLAMALEAAHQMADPEQAIKGYWIKEANFFNAIVLPADEEDSAEIETFLRPSATGSTLSDVRICIRAGDQWTDACRISVQVQYASSSLDNSDADEAALRTKSTIERHALIASQCSKAVDHDTLYKTYDKMGLQYGPTFRNLTNTRWNGSNAAVSDVRLIPRKPATVENEADTFLVHPGTLDAIVHLSFVPLTHGGTQLFKTAVPTRVRGAWIANVDTRDVGENTCWRATATSSCNGFKKIEGDFTVVDQHGNAVISIAKLESSTVVRDDEETSMAKRLCFGLDLQPDVDMLDPSILTSLDVKSLMKLMAHKNPALNILEVNAGHGEVTTAVLAGVSQLRSEGVKSSSRYLAVEQDTEAIEKARESIEQITTANQVEFLSMDFSKDPLEQGLQAESFDVAILTKSSRTEDLRDIYHANATKLLTATGLLVEVRGEQIVSVHQKPRAPTPALSDKVLVLVGSGAETEQKLAKQLQSMLIKSGCPSCEIVPLDTLQSQGDVDEHRFICLAETDGSLLSNLNEYAYNNLKFVLSRGKGMLWVTKSRNTASSWPDTQMVTGLARVLRSENPNRSFVTLSLEDEVDNLGMMAQYIQEISAKCDSSVFDPHTSEAEYVLRDGTMHTRRVTESSGLDQYIHDRTHSQHRQRAVGEAGPLALGVGTPGVLDSLRFVPDKSHAQLLGPLEVELEVRAVGLNFKDLLTALGKVEDDRFGVECSGIVTRVGTDCPSDIQPGDHVFALNIGCMKTHARCHAQTVFKMPSDMSFEYAAAFPAVGVTAYYGLIEMARLEKGETVLIHAGAGGTGQFCIQIAQAVGAEVYATVSSEEKRKLLTSRYGIPDDHIFYSRNTSFAEAAKRATNGRGVDVLVNSLGGDSLVASWEIMAPFGRFVELGKADIIANNGLPMQAFAKNVSFIAVNIDFAVDHKPRLIRRMTDSLLQMMRDHKLTVPHPLQAYSFAKAEDAFRHMQSGKSTGKIVLTCQPTDVVQTYMPTKSTWTFPSDATYLIAGGLGGLGRNAARWMASKGAKNLVLLSRSGASSASAQDLVQELRNKGVRVEAFACDVSNASRLSEVLSSVSQTLPPIKGCIQGTMVLRDALFENMTYEEWTTSLTSKRVASWNLHTLLPRDLSFFIFLSSLSGVAGTVGQANYAAGNVFQDALAEYRNRMGETGVSLDLGVMGGVGVIAENDEYAQHRGGLGGVLQVVEEYDFHAILDYFCHSDNDSNNGNGGSTMDMSRQGQALFGLPTARHRHELTASSANISNYENLLSQPIFTLLSHLDSSPSSSNATSSSDANTPNYAHLFATAASASSASSIVTLSLTHKLARAISIPAPDIDIGKPLHAYGVDSLVAVELRNWLAKEFGANIAVFRLMGARDLESVGGMVVEAVSWEERFGGKERGGEGA</sequence>
<evidence type="ECO:0000256" key="3">
    <source>
        <dbReference type="ARBA" id="ARBA00022679"/>
    </source>
</evidence>
<dbReference type="Pfam" id="PF16197">
    <property type="entry name" value="KAsynt_C_assoc"/>
    <property type="match status" value="1"/>
</dbReference>
<dbReference type="PROSITE" id="PS52019">
    <property type="entry name" value="PKS_MFAS_DH"/>
    <property type="match status" value="1"/>
</dbReference>
<dbReference type="PROSITE" id="PS50075">
    <property type="entry name" value="CARRIER"/>
    <property type="match status" value="1"/>
</dbReference>
<feature type="region of interest" description="Disordered" evidence="9">
    <location>
        <begin position="501"/>
        <end position="536"/>
    </location>
</feature>
<dbReference type="PROSITE" id="PS00606">
    <property type="entry name" value="KS3_1"/>
    <property type="match status" value="1"/>
</dbReference>
<organism evidence="13 14">
    <name type="scientific">Periconia macrospinosa</name>
    <dbReference type="NCBI Taxonomy" id="97972"/>
    <lineage>
        <taxon>Eukaryota</taxon>
        <taxon>Fungi</taxon>
        <taxon>Dikarya</taxon>
        <taxon>Ascomycota</taxon>
        <taxon>Pezizomycotina</taxon>
        <taxon>Dothideomycetes</taxon>
        <taxon>Pleosporomycetidae</taxon>
        <taxon>Pleosporales</taxon>
        <taxon>Massarineae</taxon>
        <taxon>Periconiaceae</taxon>
        <taxon>Periconia</taxon>
    </lineage>
</organism>
<keyword evidence="7" id="KW-0012">Acyltransferase</keyword>
<dbReference type="InterPro" id="IPR057326">
    <property type="entry name" value="KR_dom"/>
</dbReference>
<dbReference type="Pfam" id="PF13602">
    <property type="entry name" value="ADH_zinc_N_2"/>
    <property type="match status" value="1"/>
</dbReference>
<dbReference type="PANTHER" id="PTHR43775:SF29">
    <property type="entry name" value="ASPERFURANONE POLYKETIDE SYNTHASE AFOG-RELATED"/>
    <property type="match status" value="1"/>
</dbReference>
<accession>A0A2V1E3P6</accession>
<dbReference type="InterPro" id="IPR014030">
    <property type="entry name" value="Ketoacyl_synth_N"/>
</dbReference>
<feature type="active site" description="Proton acceptor; for dehydratase activity" evidence="8">
    <location>
        <position position="1049"/>
    </location>
</feature>
<dbReference type="GO" id="GO:0006633">
    <property type="term" value="P:fatty acid biosynthetic process"/>
    <property type="evidence" value="ECO:0007669"/>
    <property type="project" value="InterPro"/>
</dbReference>
<dbReference type="SMART" id="SM00827">
    <property type="entry name" value="PKS_AT"/>
    <property type="match status" value="1"/>
</dbReference>
<keyword evidence="4" id="KW-0521">NADP</keyword>
<dbReference type="SUPFAM" id="SSF51735">
    <property type="entry name" value="NAD(P)-binding Rossmann-fold domains"/>
    <property type="match status" value="2"/>
</dbReference>
<dbReference type="SUPFAM" id="SSF53901">
    <property type="entry name" value="Thiolase-like"/>
    <property type="match status" value="1"/>
</dbReference>
<evidence type="ECO:0000256" key="6">
    <source>
        <dbReference type="ARBA" id="ARBA00023268"/>
    </source>
</evidence>
<dbReference type="GO" id="GO:0016491">
    <property type="term" value="F:oxidoreductase activity"/>
    <property type="evidence" value="ECO:0007669"/>
    <property type="project" value="UniProtKB-KW"/>
</dbReference>
<keyword evidence="5" id="KW-0560">Oxidoreductase</keyword>
<dbReference type="InterPro" id="IPR009081">
    <property type="entry name" value="PP-bd_ACP"/>
</dbReference>
<dbReference type="InterPro" id="IPR032821">
    <property type="entry name" value="PKS_assoc"/>
</dbReference>
<dbReference type="Pfam" id="PF02801">
    <property type="entry name" value="Ketoacyl-synt_C"/>
    <property type="match status" value="1"/>
</dbReference>
<dbReference type="PANTHER" id="PTHR43775">
    <property type="entry name" value="FATTY ACID SYNTHASE"/>
    <property type="match status" value="1"/>
</dbReference>
<dbReference type="Pfam" id="PF00109">
    <property type="entry name" value="ketoacyl-synt"/>
    <property type="match status" value="1"/>
</dbReference>
<reference evidence="13 14" key="1">
    <citation type="journal article" date="2018" name="Sci. Rep.">
        <title>Comparative genomics provides insights into the lifestyle and reveals functional heterogeneity of dark septate endophytic fungi.</title>
        <authorList>
            <person name="Knapp D.G."/>
            <person name="Nemeth J.B."/>
            <person name="Barry K."/>
            <person name="Hainaut M."/>
            <person name="Henrissat B."/>
            <person name="Johnson J."/>
            <person name="Kuo A."/>
            <person name="Lim J.H.P."/>
            <person name="Lipzen A."/>
            <person name="Nolan M."/>
            <person name="Ohm R.A."/>
            <person name="Tamas L."/>
            <person name="Grigoriev I.V."/>
            <person name="Spatafora J.W."/>
            <person name="Nagy L.G."/>
            <person name="Kovacs G.M."/>
        </authorList>
    </citation>
    <scope>NUCLEOTIDE SEQUENCE [LARGE SCALE GENOMIC DNA]</scope>
    <source>
        <strain evidence="13 14">DSE2036</strain>
    </source>
</reference>
<dbReference type="Pfam" id="PF14765">
    <property type="entry name" value="PS-DH"/>
    <property type="match status" value="1"/>
</dbReference>
<dbReference type="GO" id="GO:0030639">
    <property type="term" value="P:polyketide biosynthetic process"/>
    <property type="evidence" value="ECO:0007669"/>
    <property type="project" value="UniProtKB-ARBA"/>
</dbReference>
<dbReference type="SMART" id="SM00829">
    <property type="entry name" value="PKS_ER"/>
    <property type="match status" value="1"/>
</dbReference>
<dbReference type="STRING" id="97972.A0A2V1E3P6"/>
<dbReference type="Pfam" id="PF08659">
    <property type="entry name" value="KR"/>
    <property type="match status" value="1"/>
</dbReference>
<dbReference type="CDD" id="cd05274">
    <property type="entry name" value="KR_FAS_SDR_x"/>
    <property type="match status" value="1"/>
</dbReference>
<dbReference type="SUPFAM" id="SSF53335">
    <property type="entry name" value="S-adenosyl-L-methionine-dependent methyltransferases"/>
    <property type="match status" value="1"/>
</dbReference>
<dbReference type="InterPro" id="IPR020843">
    <property type="entry name" value="ER"/>
</dbReference>
<dbReference type="InterPro" id="IPR020807">
    <property type="entry name" value="PKS_DH"/>
</dbReference>